<dbReference type="AlphaFoldDB" id="A0A2K4ZE90"/>
<dbReference type="RefSeq" id="WP_103238847.1">
    <property type="nucleotide sequence ID" value="NZ_JANJZD010000006.1"/>
</dbReference>
<dbReference type="InterPro" id="IPR036770">
    <property type="entry name" value="Ankyrin_rpt-contain_sf"/>
</dbReference>
<evidence type="ECO:0000313" key="1">
    <source>
        <dbReference type="EMBL" id="SOY28770.1"/>
    </source>
</evidence>
<dbReference type="SUPFAM" id="SSF48403">
    <property type="entry name" value="Ankyrin repeat"/>
    <property type="match status" value="1"/>
</dbReference>
<evidence type="ECO:0000313" key="2">
    <source>
        <dbReference type="Proteomes" id="UP000236311"/>
    </source>
</evidence>
<dbReference type="OrthoDB" id="1819739at2"/>
<name>A0A2K4ZE90_9FIRM</name>
<reference evidence="1 2" key="1">
    <citation type="submission" date="2018-01" db="EMBL/GenBank/DDBJ databases">
        <authorList>
            <person name="Gaut B.S."/>
            <person name="Morton B.R."/>
            <person name="Clegg M.T."/>
            <person name="Duvall M.R."/>
        </authorList>
    </citation>
    <scope>NUCLEOTIDE SEQUENCE [LARGE SCALE GENOMIC DNA]</scope>
    <source>
        <strain evidence="1">GP69</strain>
    </source>
</reference>
<dbReference type="EMBL" id="OFSM01000006">
    <property type="protein sequence ID" value="SOY28770.1"/>
    <property type="molecule type" value="Genomic_DNA"/>
</dbReference>
<keyword evidence="2" id="KW-1185">Reference proteome</keyword>
<protein>
    <submittedName>
        <fullName evidence="1">Uncharacterized protein</fullName>
    </submittedName>
</protein>
<proteinExistence type="predicted"/>
<dbReference type="Proteomes" id="UP000236311">
    <property type="component" value="Unassembled WGS sequence"/>
</dbReference>
<accession>A0A2K4ZE90</accession>
<organism evidence="1 2">
    <name type="scientific">Acetatifactor muris</name>
    <dbReference type="NCBI Taxonomy" id="879566"/>
    <lineage>
        <taxon>Bacteria</taxon>
        <taxon>Bacillati</taxon>
        <taxon>Bacillota</taxon>
        <taxon>Clostridia</taxon>
        <taxon>Lachnospirales</taxon>
        <taxon>Lachnospiraceae</taxon>
        <taxon>Acetatifactor</taxon>
    </lineage>
</organism>
<sequence>MSYQIDNQKIGTYISGLIEREFESARQFCSVYLQTRDGNNPTREAIQNMANRLSQIKKGTKAIQIEDLPIFSELLHVSFEQILSAGEHGEPKNNRMTNYIIAQSHKKSEWVAYIEEKDKPILNPDEYGKTILDYAITFGNYDLLKFLVNEKYIWFDSRKDNDYVMTFGAGTSIQRIKFEERDNGVFIRKPDMDDLQYKLATEDQLRMYIISFAADYNDLSMLEKLRAREIPELYYKAHYLSCACPDFDAHYDKKMVNHIAKSSDKILDYFTDPFEIRDRIRYKNGSNRKHIFVFPYISQLLDMLIENNSPFLKTALEKAIGHNDNTWEKLKVLIKESVNNGCYYGDYWKKEVYFHENGNIVHFRDTLAVIGIITNIAKTTKKSTNSQISKLINKLNDLYNRIRYITEEDTVLLQNK</sequence>
<gene>
    <name evidence="1" type="ORF">AMURIS_01481</name>
</gene>